<dbReference type="AlphaFoldDB" id="A0A2H3ARD5"/>
<keyword evidence="2" id="KW-1185">Reference proteome</keyword>
<name>A0A2H3ARD5_9AGAR</name>
<evidence type="ECO:0000313" key="1">
    <source>
        <dbReference type="EMBL" id="PBK60180.1"/>
    </source>
</evidence>
<reference evidence="2" key="1">
    <citation type="journal article" date="2017" name="Nat. Ecol. Evol.">
        <title>Genome expansion and lineage-specific genetic innovations in the forest pathogenic fungi Armillaria.</title>
        <authorList>
            <person name="Sipos G."/>
            <person name="Prasanna A.N."/>
            <person name="Walter M.C."/>
            <person name="O'Connor E."/>
            <person name="Balint B."/>
            <person name="Krizsan K."/>
            <person name="Kiss B."/>
            <person name="Hess J."/>
            <person name="Varga T."/>
            <person name="Slot J."/>
            <person name="Riley R."/>
            <person name="Boka B."/>
            <person name="Rigling D."/>
            <person name="Barry K."/>
            <person name="Lee J."/>
            <person name="Mihaltcheva S."/>
            <person name="LaButti K."/>
            <person name="Lipzen A."/>
            <person name="Waldron R."/>
            <person name="Moloney N.M."/>
            <person name="Sperisen C."/>
            <person name="Kredics L."/>
            <person name="Vagvoelgyi C."/>
            <person name="Patrignani A."/>
            <person name="Fitzpatrick D."/>
            <person name="Nagy I."/>
            <person name="Doyle S."/>
            <person name="Anderson J.B."/>
            <person name="Grigoriev I.V."/>
            <person name="Gueldener U."/>
            <person name="Muensterkoetter M."/>
            <person name="Nagy L.G."/>
        </authorList>
    </citation>
    <scope>NUCLEOTIDE SEQUENCE [LARGE SCALE GENOMIC DNA]</scope>
    <source>
        <strain evidence="2">28-4</strain>
    </source>
</reference>
<sequence length="286" mass="34280">MKTVHSVLESCIALNYDFGTAYAHWRPIWHRYRDGTRLREDDQEMRRDILVNGRGDTPPRRIWDLYANRVVPWWAAHQYPWGISHAWMEEKKCKDVMTPINEKEWPVPIAKDTNLDLIRTEMLNCGAEYAWLDVLCLKQMHGQREDLRDKEWKLDVPTIGWVYQKAPKVLCYNGLGRPLILQTGYFESDQYWFRRAWTLQETKEDMTIGGETRDYRFVGTEIQYRFHEQLQLLRKMRSNESVFDILLQMGKRMSTNLWIKSEAWHTFSTRSLTRHTVRRRCLDSAC</sequence>
<dbReference type="Proteomes" id="UP000218334">
    <property type="component" value="Unassembled WGS sequence"/>
</dbReference>
<dbReference type="EMBL" id="KZ293491">
    <property type="protein sequence ID" value="PBK60180.1"/>
    <property type="molecule type" value="Genomic_DNA"/>
</dbReference>
<proteinExistence type="predicted"/>
<gene>
    <name evidence="1" type="ORF">ARMSODRAFT_736698</name>
</gene>
<protein>
    <submittedName>
        <fullName evidence="1">Uncharacterized protein</fullName>
    </submittedName>
</protein>
<evidence type="ECO:0000313" key="2">
    <source>
        <dbReference type="Proteomes" id="UP000218334"/>
    </source>
</evidence>
<accession>A0A2H3ARD5</accession>
<organism evidence="1 2">
    <name type="scientific">Armillaria solidipes</name>
    <dbReference type="NCBI Taxonomy" id="1076256"/>
    <lineage>
        <taxon>Eukaryota</taxon>
        <taxon>Fungi</taxon>
        <taxon>Dikarya</taxon>
        <taxon>Basidiomycota</taxon>
        <taxon>Agaricomycotina</taxon>
        <taxon>Agaricomycetes</taxon>
        <taxon>Agaricomycetidae</taxon>
        <taxon>Agaricales</taxon>
        <taxon>Marasmiineae</taxon>
        <taxon>Physalacriaceae</taxon>
        <taxon>Armillaria</taxon>
    </lineage>
</organism>